<organism evidence="1">
    <name type="scientific">Oryza sativa subsp. japonica</name>
    <name type="common">Rice</name>
    <dbReference type="NCBI Taxonomy" id="39947"/>
    <lineage>
        <taxon>Eukaryota</taxon>
        <taxon>Viridiplantae</taxon>
        <taxon>Streptophyta</taxon>
        <taxon>Embryophyta</taxon>
        <taxon>Tracheophyta</taxon>
        <taxon>Spermatophyta</taxon>
        <taxon>Magnoliopsida</taxon>
        <taxon>Liliopsida</taxon>
        <taxon>Poales</taxon>
        <taxon>Poaceae</taxon>
        <taxon>BOP clade</taxon>
        <taxon>Oryzoideae</taxon>
        <taxon>Oryzeae</taxon>
        <taxon>Oryzinae</taxon>
        <taxon>Oryza</taxon>
        <taxon>Oryza sativa</taxon>
    </lineage>
</organism>
<gene>
    <name evidence="1" type="primary">B1144G04.10</name>
</gene>
<protein>
    <submittedName>
        <fullName evidence="1">Uncharacterized protein</fullName>
    </submittedName>
</protein>
<accession>Q5QM79</accession>
<dbReference type="EMBL" id="AP003335">
    <property type="protein sequence ID" value="BAD73459.1"/>
    <property type="molecule type" value="Genomic_DNA"/>
</dbReference>
<name>Q5QM79_ORYSJ</name>
<dbReference type="AlphaFoldDB" id="Q5QM79"/>
<proteinExistence type="predicted"/>
<sequence length="69" mass="7141">MSSVTSHGCDPSQTICDGLQVQDVTDDFTSVTDDPSLKPGYVVVLDPGVIVVIVVVQDVGQSTSIMSAS</sequence>
<reference evidence="1" key="1">
    <citation type="journal article" date="2002" name="Nature">
        <title>The genome sequence and structure of rice chromosome 1.</title>
        <authorList>
            <person name="Sasaki T."/>
            <person name="Matsumoto T."/>
            <person name="Yamamoto K."/>
            <person name="Sakata K."/>
            <person name="Baba T."/>
            <person name="Katayose Y."/>
            <person name="Wu J."/>
            <person name="Niimura Y."/>
            <person name="Cheng Z."/>
            <person name="Nagamura Y."/>
            <person name="Antonio B.A."/>
            <person name="Kanamori H."/>
            <person name="Hosokawa S."/>
            <person name="Masukawa M."/>
            <person name="Arikawa K."/>
            <person name="Chiden Y."/>
            <person name="Hayashi M."/>
            <person name="Okamoto M."/>
            <person name="Ando T."/>
            <person name="Aoki H."/>
            <person name="Arita K."/>
            <person name="Hamada M."/>
            <person name="Harada C."/>
            <person name="Hijishita S."/>
            <person name="Honda M."/>
            <person name="Ichikawa Y."/>
            <person name="Idonuma A."/>
            <person name="Iijima M."/>
            <person name="Ikeda M."/>
            <person name="Ikeno M."/>
            <person name="Itoh S."/>
            <person name="Itoh T."/>
            <person name="Itoh Y."/>
            <person name="Itoh Y."/>
            <person name="Iwabuchi A."/>
            <person name="Kamiya K."/>
            <person name="Karasawa W."/>
            <person name="Katagiri S."/>
            <person name="Kikuta A."/>
            <person name="Kobayashi N."/>
            <person name="Kono I."/>
            <person name="Machita K."/>
            <person name="Maehara T."/>
            <person name="Mizuno H."/>
            <person name="Mizubayashi T."/>
            <person name="Mukai Y."/>
            <person name="Nagasaki H."/>
            <person name="Nakashima M."/>
            <person name="Nakama Y."/>
            <person name="Nakamichi Y."/>
            <person name="Nakamura M."/>
            <person name="Namiki N."/>
            <person name="Negishi M."/>
            <person name="Ohta I."/>
            <person name="Ono N."/>
            <person name="Saji S."/>
            <person name="Sakai K."/>
            <person name="Shibata M."/>
            <person name="Shimokawa T."/>
            <person name="Shomura A."/>
            <person name="Song J."/>
            <person name="Takazaki Y."/>
            <person name="Terasawa K."/>
            <person name="Tsuji K."/>
            <person name="Waki K."/>
            <person name="Yamagata H."/>
            <person name="Yamane H."/>
            <person name="Yoshiki S."/>
            <person name="Yoshihara R."/>
            <person name="Yukawa K."/>
            <person name="Zhong H."/>
            <person name="Iwama H."/>
            <person name="Endo T."/>
            <person name="Ito H."/>
            <person name="Hahn J.H."/>
            <person name="Kim H.I."/>
            <person name="Eun M.Y."/>
            <person name="Yano M."/>
            <person name="Jiang J."/>
            <person name="Gojobori T."/>
        </authorList>
    </citation>
    <scope>NUCLEOTIDE SEQUENCE [LARGE SCALE GENOMIC DNA]</scope>
</reference>
<evidence type="ECO:0000313" key="1">
    <source>
        <dbReference type="EMBL" id="BAD73459.1"/>
    </source>
</evidence>
<dbReference type="Proteomes" id="UP000817658">
    <property type="component" value="Chromosome 1"/>
</dbReference>